<dbReference type="InterPro" id="IPR003338">
    <property type="entry name" value="CDC4_N-term_subdom"/>
</dbReference>
<dbReference type="Pfam" id="PF02359">
    <property type="entry name" value="CDC48_N"/>
    <property type="match status" value="1"/>
</dbReference>
<dbReference type="FunFam" id="2.40.40.20:FF:000003">
    <property type="entry name" value="Transitional endoplasmic reticulum ATPase"/>
    <property type="match status" value="1"/>
</dbReference>
<dbReference type="SUPFAM" id="SSF50692">
    <property type="entry name" value="ADC-like"/>
    <property type="match status" value="1"/>
</dbReference>
<dbReference type="WBParaSite" id="PDA_v2.g3073.t1">
    <property type="protein sequence ID" value="PDA_v2.g3073.t1"/>
    <property type="gene ID" value="PDA_v2.g3073"/>
</dbReference>
<evidence type="ECO:0000313" key="2">
    <source>
        <dbReference type="Proteomes" id="UP000887578"/>
    </source>
</evidence>
<sequence length="107" mass="11965">MASVPTKPDEKTKKNDALATAILKNKDKPNRLFVENLEKDDNSVISMSPAKMDELGMFRGDTITLKGKKRKETVCILLPDEACPDGKILMNKVVRHNLRVRLGDTIT</sequence>
<dbReference type="Proteomes" id="UP000887578">
    <property type="component" value="Unplaced"/>
</dbReference>
<dbReference type="Gene3D" id="2.40.40.20">
    <property type="match status" value="1"/>
</dbReference>
<feature type="domain" description="CDC48 N-terminal subdomain" evidence="1">
    <location>
        <begin position="31"/>
        <end position="107"/>
    </location>
</feature>
<evidence type="ECO:0000313" key="3">
    <source>
        <dbReference type="WBParaSite" id="PDA_v2.g3073.t1"/>
    </source>
</evidence>
<keyword evidence="2" id="KW-1185">Reference proteome</keyword>
<protein>
    <submittedName>
        <fullName evidence="3">CDC48 N-terminal subdomain domain-containing protein</fullName>
    </submittedName>
</protein>
<evidence type="ECO:0000259" key="1">
    <source>
        <dbReference type="SMART" id="SM01073"/>
    </source>
</evidence>
<organism evidence="2 3">
    <name type="scientific">Panagrolaimus davidi</name>
    <dbReference type="NCBI Taxonomy" id="227884"/>
    <lineage>
        <taxon>Eukaryota</taxon>
        <taxon>Metazoa</taxon>
        <taxon>Ecdysozoa</taxon>
        <taxon>Nematoda</taxon>
        <taxon>Chromadorea</taxon>
        <taxon>Rhabditida</taxon>
        <taxon>Tylenchina</taxon>
        <taxon>Panagrolaimomorpha</taxon>
        <taxon>Panagrolaimoidea</taxon>
        <taxon>Panagrolaimidae</taxon>
        <taxon>Panagrolaimus</taxon>
    </lineage>
</organism>
<dbReference type="SMART" id="SM01073">
    <property type="entry name" value="CDC48_N"/>
    <property type="match status" value="1"/>
</dbReference>
<dbReference type="InterPro" id="IPR009010">
    <property type="entry name" value="Asp_de-COase-like_dom_sf"/>
</dbReference>
<name>A0A914QLU7_9BILA</name>
<dbReference type="AlphaFoldDB" id="A0A914QLU7"/>
<reference evidence="3" key="1">
    <citation type="submission" date="2022-11" db="UniProtKB">
        <authorList>
            <consortium name="WormBaseParasite"/>
        </authorList>
    </citation>
    <scope>IDENTIFICATION</scope>
</reference>
<accession>A0A914QLU7</accession>
<proteinExistence type="predicted"/>